<evidence type="ECO:0000313" key="1">
    <source>
        <dbReference type="EMBL" id="GFT46222.1"/>
    </source>
</evidence>
<proteinExistence type="predicted"/>
<gene>
    <name evidence="1" type="primary">AVEN_149406_1</name>
    <name evidence="1" type="ORF">NPIL_668971</name>
</gene>
<dbReference type="Proteomes" id="UP000887013">
    <property type="component" value="Unassembled WGS sequence"/>
</dbReference>
<dbReference type="OrthoDB" id="6427355at2759"/>
<sequence>MSTKRKYIDPKPAENLLKKSKKSWKAITTAEKYFMKGRYGKALPLLFKYEDCEARAMLFLAYMYFEGVGTIEDMVINF</sequence>
<dbReference type="AlphaFoldDB" id="A0A8X6TU03"/>
<keyword evidence="2" id="KW-1185">Reference proteome</keyword>
<accession>A0A8X6TU03</accession>
<organism evidence="1 2">
    <name type="scientific">Nephila pilipes</name>
    <name type="common">Giant wood spider</name>
    <name type="synonym">Nephila maculata</name>
    <dbReference type="NCBI Taxonomy" id="299642"/>
    <lineage>
        <taxon>Eukaryota</taxon>
        <taxon>Metazoa</taxon>
        <taxon>Ecdysozoa</taxon>
        <taxon>Arthropoda</taxon>
        <taxon>Chelicerata</taxon>
        <taxon>Arachnida</taxon>
        <taxon>Araneae</taxon>
        <taxon>Araneomorphae</taxon>
        <taxon>Entelegynae</taxon>
        <taxon>Araneoidea</taxon>
        <taxon>Nephilidae</taxon>
        <taxon>Nephila</taxon>
    </lineage>
</organism>
<protein>
    <submittedName>
        <fullName evidence="1">Uncharacterized protein</fullName>
    </submittedName>
</protein>
<evidence type="ECO:0000313" key="2">
    <source>
        <dbReference type="Proteomes" id="UP000887013"/>
    </source>
</evidence>
<reference evidence="1" key="1">
    <citation type="submission" date="2020-08" db="EMBL/GenBank/DDBJ databases">
        <title>Multicomponent nature underlies the extraordinary mechanical properties of spider dragline silk.</title>
        <authorList>
            <person name="Kono N."/>
            <person name="Nakamura H."/>
            <person name="Mori M."/>
            <person name="Yoshida Y."/>
            <person name="Ohtoshi R."/>
            <person name="Malay A.D."/>
            <person name="Moran D.A.P."/>
            <person name="Tomita M."/>
            <person name="Numata K."/>
            <person name="Arakawa K."/>
        </authorList>
    </citation>
    <scope>NUCLEOTIDE SEQUENCE</scope>
</reference>
<dbReference type="EMBL" id="BMAW01064643">
    <property type="protein sequence ID" value="GFT46222.1"/>
    <property type="molecule type" value="Genomic_DNA"/>
</dbReference>
<comment type="caution">
    <text evidence="1">The sequence shown here is derived from an EMBL/GenBank/DDBJ whole genome shotgun (WGS) entry which is preliminary data.</text>
</comment>
<name>A0A8X6TU03_NEPPI</name>